<gene>
    <name evidence="1" type="ORF">HAX54_038746</name>
</gene>
<keyword evidence="2" id="KW-1185">Reference proteome</keyword>
<sequence>MSCPSCRVATSIAQAEGCFTRVIALGGRRLTPDIEVGIGLSTLGTPWRVALVNVVSSMRYRPCHRASKGLLHACHRAGRPSASRLMQRLERQCLALPMREPCYVSRAAVPRNATASRLA</sequence>
<dbReference type="Proteomes" id="UP000823775">
    <property type="component" value="Unassembled WGS sequence"/>
</dbReference>
<protein>
    <submittedName>
        <fullName evidence="1">Uncharacterized protein</fullName>
    </submittedName>
</protein>
<comment type="caution">
    <text evidence="1">The sequence shown here is derived from an EMBL/GenBank/DDBJ whole genome shotgun (WGS) entry which is preliminary data.</text>
</comment>
<reference evidence="1 2" key="1">
    <citation type="journal article" date="2021" name="BMC Genomics">
        <title>Datura genome reveals duplications of psychoactive alkaloid biosynthetic genes and high mutation rate following tissue culture.</title>
        <authorList>
            <person name="Rajewski A."/>
            <person name="Carter-House D."/>
            <person name="Stajich J."/>
            <person name="Litt A."/>
        </authorList>
    </citation>
    <scope>NUCLEOTIDE SEQUENCE [LARGE SCALE GENOMIC DNA]</scope>
    <source>
        <strain evidence="1">AR-01</strain>
    </source>
</reference>
<evidence type="ECO:0000313" key="1">
    <source>
        <dbReference type="EMBL" id="MCD7458622.1"/>
    </source>
</evidence>
<organism evidence="1 2">
    <name type="scientific">Datura stramonium</name>
    <name type="common">Jimsonweed</name>
    <name type="synonym">Common thornapple</name>
    <dbReference type="NCBI Taxonomy" id="4076"/>
    <lineage>
        <taxon>Eukaryota</taxon>
        <taxon>Viridiplantae</taxon>
        <taxon>Streptophyta</taxon>
        <taxon>Embryophyta</taxon>
        <taxon>Tracheophyta</taxon>
        <taxon>Spermatophyta</taxon>
        <taxon>Magnoliopsida</taxon>
        <taxon>eudicotyledons</taxon>
        <taxon>Gunneridae</taxon>
        <taxon>Pentapetalae</taxon>
        <taxon>asterids</taxon>
        <taxon>lamiids</taxon>
        <taxon>Solanales</taxon>
        <taxon>Solanaceae</taxon>
        <taxon>Solanoideae</taxon>
        <taxon>Datureae</taxon>
        <taxon>Datura</taxon>
    </lineage>
</organism>
<proteinExistence type="predicted"/>
<name>A0ABS8SI92_DATST</name>
<accession>A0ABS8SI92</accession>
<dbReference type="EMBL" id="JACEIK010000531">
    <property type="protein sequence ID" value="MCD7458622.1"/>
    <property type="molecule type" value="Genomic_DNA"/>
</dbReference>
<evidence type="ECO:0000313" key="2">
    <source>
        <dbReference type="Proteomes" id="UP000823775"/>
    </source>
</evidence>